<sequence>MRKRVKRKKRKRIVIGLVLITLATMGFACVGVFANSSGIMNSSIAALGNNASDEDTRVVKVREGGKTIDQAMLTPIKKYFETTFAATADLKTTDITDLFSDPSSENAQINQSALNYIINLRLNQSNDLKMTNYECGITISEINNNAGEIEVVVTEDHTVNFAFIPDVDSSSSGIKHTFYLKKVGNSYVITEHYKDEDSFTMIQEAVEAGTGDPEAVADQLLSESLANVEELSSEKKAYNSGAAESQEAAVDNKYDAAAAVKYAMAWVDPKKVIRNENKYSAYDEYGGNCNNYISQCLFAGGIPMDYIGDVDTQWKWYGETIDLDETDSGRSPAWTGVEEFYTYASENTGYGLEAIVDDNVFSGSAGDILQYGQDDEWLHSVIITKVIKDSNGNMLDYLINSNTTDRINYPASAYGYSDLRLIKIEGWNEN</sequence>
<reference evidence="2 3" key="1">
    <citation type="journal article" date="2020" name="mSystems">
        <title>Defining Genomic and Predicted Metabolic Features of the Acetobacterium Genus.</title>
        <authorList>
            <person name="Ross D.E."/>
            <person name="Marshall C.W."/>
            <person name="Gulliver D."/>
            <person name="May H.D."/>
            <person name="Norman R.S."/>
        </authorList>
    </citation>
    <scope>NUCLEOTIDE SEQUENCE [LARGE SCALE GENOMIC DNA]</scope>
    <source>
        <strain evidence="2 3">DSM 9173</strain>
    </source>
</reference>
<gene>
    <name evidence="2" type="ORF">GH807_10190</name>
</gene>
<protein>
    <recommendedName>
        <fullName evidence="1">Putative amidase domain-containing protein</fullName>
    </recommendedName>
</protein>
<dbReference type="InterPro" id="IPR024301">
    <property type="entry name" value="Amidase_6"/>
</dbReference>
<keyword evidence="3" id="KW-1185">Reference proteome</keyword>
<dbReference type="EMBL" id="WJBB01000011">
    <property type="protein sequence ID" value="MBC3797414.1"/>
    <property type="molecule type" value="Genomic_DNA"/>
</dbReference>
<name>A0ABR6WLV5_9FIRM</name>
<feature type="domain" description="Putative amidase" evidence="1">
    <location>
        <begin position="253"/>
        <end position="415"/>
    </location>
</feature>
<dbReference type="PROSITE" id="PS51257">
    <property type="entry name" value="PROKAR_LIPOPROTEIN"/>
    <property type="match status" value="1"/>
</dbReference>
<evidence type="ECO:0000313" key="3">
    <source>
        <dbReference type="Proteomes" id="UP000653358"/>
    </source>
</evidence>
<dbReference type="PANTHER" id="PTHR40032:SF1">
    <property type="entry name" value="EXPORTED PROTEIN"/>
    <property type="match status" value="1"/>
</dbReference>
<dbReference type="Pfam" id="PF12671">
    <property type="entry name" value="Amidase_6"/>
    <property type="match status" value="1"/>
</dbReference>
<evidence type="ECO:0000259" key="1">
    <source>
        <dbReference type="Pfam" id="PF12671"/>
    </source>
</evidence>
<dbReference type="RefSeq" id="WP_148603516.1">
    <property type="nucleotide sequence ID" value="NZ_RXYB01000009.1"/>
</dbReference>
<organism evidence="2 3">
    <name type="scientific">Acetobacterium tundrae</name>
    <dbReference type="NCBI Taxonomy" id="132932"/>
    <lineage>
        <taxon>Bacteria</taxon>
        <taxon>Bacillati</taxon>
        <taxon>Bacillota</taxon>
        <taxon>Clostridia</taxon>
        <taxon>Eubacteriales</taxon>
        <taxon>Eubacteriaceae</taxon>
        <taxon>Acetobacterium</taxon>
    </lineage>
</organism>
<dbReference type="Proteomes" id="UP000653358">
    <property type="component" value="Unassembled WGS sequence"/>
</dbReference>
<dbReference type="PANTHER" id="PTHR40032">
    <property type="entry name" value="EXPORTED PROTEIN-RELATED"/>
    <property type="match status" value="1"/>
</dbReference>
<accession>A0ABR6WLV5</accession>
<comment type="caution">
    <text evidence="2">The sequence shown here is derived from an EMBL/GenBank/DDBJ whole genome shotgun (WGS) entry which is preliminary data.</text>
</comment>
<evidence type="ECO:0000313" key="2">
    <source>
        <dbReference type="EMBL" id="MBC3797414.1"/>
    </source>
</evidence>
<proteinExistence type="predicted"/>